<dbReference type="STRING" id="1122619.GCA_000373745_02385"/>
<reference evidence="3 4" key="1">
    <citation type="submission" date="2018-06" db="EMBL/GenBank/DDBJ databases">
        <authorList>
            <consortium name="Pathogen Informatics"/>
            <person name="Doyle S."/>
        </authorList>
    </citation>
    <scope>NUCLEOTIDE SEQUENCE [LARGE SCALE GENOMIC DNA]</scope>
    <source>
        <strain evidence="3 4">NCTC11997</strain>
    </source>
</reference>
<proteinExistence type="predicted"/>
<organism evidence="3 4">
    <name type="scientific">Oligella ureolytica</name>
    <dbReference type="NCBI Taxonomy" id="90244"/>
    <lineage>
        <taxon>Bacteria</taxon>
        <taxon>Pseudomonadati</taxon>
        <taxon>Pseudomonadota</taxon>
        <taxon>Betaproteobacteria</taxon>
        <taxon>Burkholderiales</taxon>
        <taxon>Alcaligenaceae</taxon>
        <taxon>Oligella</taxon>
    </lineage>
</organism>
<gene>
    <name evidence="2" type="ORF">I6G29_11275</name>
    <name evidence="3" type="ORF">NCTC11997_02322</name>
</gene>
<evidence type="ECO:0000313" key="2">
    <source>
        <dbReference type="EMBL" id="QPT39701.1"/>
    </source>
</evidence>
<name>A0A378XIM1_9BURK</name>
<feature type="transmembrane region" description="Helical" evidence="1">
    <location>
        <begin position="105"/>
        <end position="130"/>
    </location>
</feature>
<dbReference type="RefSeq" id="WP_018575570.1">
    <property type="nucleotide sequence ID" value="NZ_CP065725.1"/>
</dbReference>
<keyword evidence="1" id="KW-0812">Transmembrane</keyword>
<evidence type="ECO:0000313" key="5">
    <source>
        <dbReference type="Proteomes" id="UP000594903"/>
    </source>
</evidence>
<dbReference type="PANTHER" id="PTHR43471">
    <property type="entry name" value="ABC TRANSPORTER PERMEASE"/>
    <property type="match status" value="1"/>
</dbReference>
<dbReference type="Proteomes" id="UP000594903">
    <property type="component" value="Chromosome"/>
</dbReference>
<feature type="transmembrane region" description="Helical" evidence="1">
    <location>
        <begin position="251"/>
        <end position="271"/>
    </location>
</feature>
<feature type="transmembrane region" description="Helical" evidence="1">
    <location>
        <begin position="20"/>
        <end position="39"/>
    </location>
</feature>
<accession>A0A378XIM1</accession>
<feature type="transmembrane region" description="Helical" evidence="1">
    <location>
        <begin position="51"/>
        <end position="75"/>
    </location>
</feature>
<evidence type="ECO:0000313" key="4">
    <source>
        <dbReference type="Proteomes" id="UP000254603"/>
    </source>
</evidence>
<dbReference type="AlphaFoldDB" id="A0A378XIM1"/>
<dbReference type="GO" id="GO:0140359">
    <property type="term" value="F:ABC-type transporter activity"/>
    <property type="evidence" value="ECO:0007669"/>
    <property type="project" value="InterPro"/>
</dbReference>
<protein>
    <submittedName>
        <fullName evidence="2">ABC transporter permease</fullName>
    </submittedName>
    <submittedName>
        <fullName evidence="3">ABC-type transport system involved in multi-copper enzyme maturation, permease component</fullName>
    </submittedName>
</protein>
<sequence length="276" mass="30044">MRQILSISIKEIHDGLRNRWVLATTLLLVIFALVLGMMGTAPTGTVKVDPLTVTLVSLSSLSIFLIPLIALLLSYDAIVGEVERGTMSLLLSYPVARWQVLAGKFIGHVVILAIATVVGYGLAGVVLHFIHGGSSTTAWFDFSRMIGLSIFLGASFLSLGYLLSTLVRERATAAGLALFVWLFMVVIFDMALIGVLVADTKQVITAEMLNRILLFNPADIYRLLNLVDSENISLYAGMAGLSDQMNLQVSVLYTALSLWVVVPFILAVVVFNRKQL</sequence>
<keyword evidence="1" id="KW-1133">Transmembrane helix</keyword>
<dbReference type="Proteomes" id="UP000254603">
    <property type="component" value="Unassembled WGS sequence"/>
</dbReference>
<dbReference type="GO" id="GO:0005886">
    <property type="term" value="C:plasma membrane"/>
    <property type="evidence" value="ECO:0007669"/>
    <property type="project" value="UniProtKB-SubCell"/>
</dbReference>
<feature type="transmembrane region" description="Helical" evidence="1">
    <location>
        <begin position="175"/>
        <end position="198"/>
    </location>
</feature>
<evidence type="ECO:0000256" key="1">
    <source>
        <dbReference type="SAM" id="Phobius"/>
    </source>
</evidence>
<evidence type="ECO:0000313" key="3">
    <source>
        <dbReference type="EMBL" id="SUA57242.1"/>
    </source>
</evidence>
<dbReference type="PANTHER" id="PTHR43471:SF1">
    <property type="entry name" value="ABC TRANSPORTER PERMEASE PROTEIN NOSY-RELATED"/>
    <property type="match status" value="1"/>
</dbReference>
<keyword evidence="1" id="KW-0472">Membrane</keyword>
<feature type="transmembrane region" description="Helical" evidence="1">
    <location>
        <begin position="142"/>
        <end position="163"/>
    </location>
</feature>
<dbReference type="EMBL" id="CP065725">
    <property type="protein sequence ID" value="QPT39701.1"/>
    <property type="molecule type" value="Genomic_DNA"/>
</dbReference>
<dbReference type="OrthoDB" id="9805862at2"/>
<dbReference type="Pfam" id="PF12679">
    <property type="entry name" value="ABC2_membrane_2"/>
    <property type="match status" value="1"/>
</dbReference>
<dbReference type="EMBL" id="UGSB01000001">
    <property type="protein sequence ID" value="SUA57242.1"/>
    <property type="molecule type" value="Genomic_DNA"/>
</dbReference>
<reference evidence="2 5" key="2">
    <citation type="submission" date="2020-12" db="EMBL/GenBank/DDBJ databases">
        <title>FDA dAtabase for Regulatory Grade micrObial Sequences (FDA-ARGOS): Supporting development and validation of Infectious Disease Dx tests.</title>
        <authorList>
            <person name="Sproer C."/>
            <person name="Gronow S."/>
            <person name="Severitt S."/>
            <person name="Schroder I."/>
            <person name="Tallon L."/>
            <person name="Sadzewicz L."/>
            <person name="Zhao X."/>
            <person name="Boylan J."/>
            <person name="Ott S."/>
            <person name="Bowen H."/>
            <person name="Vavikolanu K."/>
            <person name="Mehta A."/>
            <person name="Aluvathingal J."/>
            <person name="Nadendla S."/>
            <person name="Lowell S."/>
            <person name="Myers T."/>
            <person name="Yan Y."/>
            <person name="Sichtig H."/>
        </authorList>
    </citation>
    <scope>NUCLEOTIDE SEQUENCE [LARGE SCALE GENOMIC DNA]</scope>
    <source>
        <strain evidence="2 5">FDAARGOS_872</strain>
    </source>
</reference>
<keyword evidence="5" id="KW-1185">Reference proteome</keyword>